<feature type="transmembrane region" description="Helical" evidence="1">
    <location>
        <begin position="163"/>
        <end position="182"/>
    </location>
</feature>
<evidence type="ECO:0000313" key="4">
    <source>
        <dbReference type="Proteomes" id="UP000232684"/>
    </source>
</evidence>
<accession>A0A2I0BPB9</accession>
<organism evidence="3 4">
    <name type="scientific">Plasmodium falciparum (isolate NF54)</name>
    <dbReference type="NCBI Taxonomy" id="5843"/>
    <lineage>
        <taxon>Eukaryota</taxon>
        <taxon>Sar</taxon>
        <taxon>Alveolata</taxon>
        <taxon>Apicomplexa</taxon>
        <taxon>Aconoidasida</taxon>
        <taxon>Haemosporida</taxon>
        <taxon>Plasmodiidae</taxon>
        <taxon>Plasmodium</taxon>
        <taxon>Plasmodium (Laverania)</taxon>
    </lineage>
</organism>
<evidence type="ECO:0000313" key="3">
    <source>
        <dbReference type="EMBL" id="PKC42262.1"/>
    </source>
</evidence>
<dbReference type="Proteomes" id="UP000232684">
    <property type="component" value="Unassembled WGS sequence"/>
</dbReference>
<keyword evidence="1" id="KW-0472">Membrane</keyword>
<name>A0A2I0BPB9_PLAFO</name>
<evidence type="ECO:0000313" key="5">
    <source>
        <dbReference type="Proteomes" id="UP000754359"/>
    </source>
</evidence>
<comment type="caution">
    <text evidence="3">The sequence shown here is derived from an EMBL/GenBank/DDBJ whole genome shotgun (WGS) entry which is preliminary data.</text>
</comment>
<dbReference type="AlphaFoldDB" id="A0A2I0BPB9"/>
<keyword evidence="1" id="KW-1133">Transmembrane helix</keyword>
<feature type="transmembrane region" description="Helical" evidence="1">
    <location>
        <begin position="188"/>
        <end position="209"/>
    </location>
</feature>
<reference evidence="3 4" key="1">
    <citation type="submission" date="2017-11" db="EMBL/GenBank/DDBJ databases">
        <title>Plasmodium falciparum NF54 genome assembly.</title>
        <authorList>
            <person name="Bryant J.M."/>
            <person name="Baumgarten S."/>
            <person name="Scheidig-Benatar C."/>
            <person name="Scherf A."/>
        </authorList>
    </citation>
    <scope>NUCLEOTIDE SEQUENCE [LARGE SCALE GENOMIC DNA]</scope>
    <source>
        <strain evidence="3">NF54</strain>
    </source>
</reference>
<dbReference type="EMBL" id="NYMT01000019">
    <property type="protein sequence ID" value="PKC42262.1"/>
    <property type="molecule type" value="Genomic_DNA"/>
</dbReference>
<dbReference type="Proteomes" id="UP000754359">
    <property type="component" value="Unassembled WGS sequence"/>
</dbReference>
<dbReference type="EMBL" id="QFXU01000023">
    <property type="protein sequence ID" value="KAF4326715.1"/>
    <property type="molecule type" value="Genomic_DNA"/>
</dbReference>
<sequence>MFHYIYKIYIFTIILCASNLFNNNGVENGTYKLSYHNGGIQFRMLAQNNTNKKSNGNTLTNILLKDKGGKGSKKKNPDDQISDLVSLVDNMNITQEKKNEIKNLTLKYMNSDDIKEKNKSINELKKYSNNEECKEQMDSYLMHLRMQNDIKCLKRKNLWNNIWINYITLSLIIIMIALLFLLPGSQPYYIFYSAFSLLIFIIYIVASYFPDMKIGFKKLKTKLNTFFQNKKQITK</sequence>
<keyword evidence="1 3" id="KW-0812">Transmembrane</keyword>
<evidence type="ECO:0000313" key="2">
    <source>
        <dbReference type="EMBL" id="KAF4326715.1"/>
    </source>
</evidence>
<proteinExistence type="predicted"/>
<reference evidence="2 5" key="2">
    <citation type="submission" date="2018-05" db="EMBL/GenBank/DDBJ databases">
        <title>Genome assembly of Plasmodium falciparum NF54 DiCre.</title>
        <authorList>
            <person name="Baumgarten S."/>
            <person name="Treeck M."/>
            <person name="Scherf A."/>
        </authorList>
    </citation>
    <scope>NUCLEOTIDE SEQUENCE [LARGE SCALE GENOMIC DNA]</scope>
    <source>
        <strain evidence="2">NF54</strain>
    </source>
</reference>
<evidence type="ECO:0000256" key="1">
    <source>
        <dbReference type="SAM" id="Phobius"/>
    </source>
</evidence>
<gene>
    <name evidence="3" type="ORF">CK202_5500</name>
    <name evidence="2" type="ORF">CYL21_5006</name>
</gene>
<protein>
    <submittedName>
        <fullName evidence="3">Pfmc-2TM Maurer's cleft two transmembrane protein</fullName>
    </submittedName>
</protein>